<dbReference type="InterPro" id="IPR036291">
    <property type="entry name" value="NAD(P)-bd_dom_sf"/>
</dbReference>
<evidence type="ECO:0000259" key="2">
    <source>
        <dbReference type="PROSITE" id="PS51202"/>
    </source>
</evidence>
<proteinExistence type="predicted"/>
<accession>A0A926EF61</accession>
<dbReference type="Proteomes" id="UP000655830">
    <property type="component" value="Unassembled WGS sequence"/>
</dbReference>
<evidence type="ECO:0000313" key="4">
    <source>
        <dbReference type="Proteomes" id="UP000655830"/>
    </source>
</evidence>
<evidence type="ECO:0000259" key="1">
    <source>
        <dbReference type="PROSITE" id="PS51201"/>
    </source>
</evidence>
<feature type="domain" description="RCK C-terminal" evidence="2">
    <location>
        <begin position="136"/>
        <end position="221"/>
    </location>
</feature>
<feature type="domain" description="RCK N-terminal" evidence="1">
    <location>
        <begin position="3"/>
        <end position="120"/>
    </location>
</feature>
<dbReference type="Pfam" id="PF02254">
    <property type="entry name" value="TrkA_N"/>
    <property type="match status" value="1"/>
</dbReference>
<dbReference type="GO" id="GO:0006813">
    <property type="term" value="P:potassium ion transport"/>
    <property type="evidence" value="ECO:0007669"/>
    <property type="project" value="InterPro"/>
</dbReference>
<dbReference type="InterPro" id="IPR006037">
    <property type="entry name" value="RCK_C"/>
</dbReference>
<dbReference type="InterPro" id="IPR036721">
    <property type="entry name" value="RCK_C_sf"/>
</dbReference>
<sequence>MRGKQFVIFGLGRFGISLATTLSEAGYEVMVVDKCEESIQEIAPFVTHAVQADAADMDTLKSLGIRNFDVAIVAIGKDIQSSIMTTLLLKELGIPYVVAKASSEIHERVLRKIGADRIILPEQEMGIRIANNLISGNILDHIQLSSEYSIIEMGILPEWRGKSIIELDPRGVYGINIIAVQRGGVIDISPSPNYILEQEDTLVVVGSNKQIQILEAKRYGK</sequence>
<dbReference type="EMBL" id="JACRSY010000008">
    <property type="protein sequence ID" value="MBC8579184.1"/>
    <property type="molecule type" value="Genomic_DNA"/>
</dbReference>
<dbReference type="PROSITE" id="PS51202">
    <property type="entry name" value="RCK_C"/>
    <property type="match status" value="1"/>
</dbReference>
<comment type="caution">
    <text evidence="3">The sequence shown here is derived from an EMBL/GenBank/DDBJ whole genome shotgun (WGS) entry which is preliminary data.</text>
</comment>
<protein>
    <submittedName>
        <fullName evidence="3">TrkA family potassium uptake protein</fullName>
    </submittedName>
</protein>
<dbReference type="RefSeq" id="WP_177668884.1">
    <property type="nucleotide sequence ID" value="NZ_JACRSY010000008.1"/>
</dbReference>
<dbReference type="PANTHER" id="PTHR43833">
    <property type="entry name" value="POTASSIUM CHANNEL PROTEIN 2-RELATED-RELATED"/>
    <property type="match status" value="1"/>
</dbReference>
<dbReference type="InterPro" id="IPR003148">
    <property type="entry name" value="RCK_N"/>
</dbReference>
<organism evidence="3 4">
    <name type="scientific">Zhenhengia yiwuensis</name>
    <dbReference type="NCBI Taxonomy" id="2763666"/>
    <lineage>
        <taxon>Bacteria</taxon>
        <taxon>Bacillati</taxon>
        <taxon>Bacillota</taxon>
        <taxon>Clostridia</taxon>
        <taxon>Lachnospirales</taxon>
        <taxon>Lachnospiraceae</taxon>
        <taxon>Zhenhengia</taxon>
    </lineage>
</organism>
<keyword evidence="4" id="KW-1185">Reference proteome</keyword>
<evidence type="ECO:0000313" key="3">
    <source>
        <dbReference type="EMBL" id="MBC8579184.1"/>
    </source>
</evidence>
<dbReference type="SUPFAM" id="SSF51735">
    <property type="entry name" value="NAD(P)-binding Rossmann-fold domains"/>
    <property type="match status" value="1"/>
</dbReference>
<name>A0A926EF61_9FIRM</name>
<dbReference type="AlphaFoldDB" id="A0A926EF61"/>
<dbReference type="PANTHER" id="PTHR43833:SF7">
    <property type="entry name" value="KTR SYSTEM POTASSIUM UPTAKE PROTEIN C"/>
    <property type="match status" value="1"/>
</dbReference>
<dbReference type="Pfam" id="PF02080">
    <property type="entry name" value="TrkA_C"/>
    <property type="match status" value="1"/>
</dbReference>
<dbReference type="InterPro" id="IPR050721">
    <property type="entry name" value="Trk_Ktr_HKT_K-transport"/>
</dbReference>
<dbReference type="Gene3D" id="3.30.70.1450">
    <property type="entry name" value="Regulator of K+ conductance, C-terminal domain"/>
    <property type="match status" value="1"/>
</dbReference>
<gene>
    <name evidence="3" type="ORF">H8718_06540</name>
</gene>
<dbReference type="GO" id="GO:0008324">
    <property type="term" value="F:monoatomic cation transmembrane transporter activity"/>
    <property type="evidence" value="ECO:0007669"/>
    <property type="project" value="InterPro"/>
</dbReference>
<dbReference type="SUPFAM" id="SSF116726">
    <property type="entry name" value="TrkA C-terminal domain-like"/>
    <property type="match status" value="1"/>
</dbReference>
<dbReference type="PROSITE" id="PS51201">
    <property type="entry name" value="RCK_N"/>
    <property type="match status" value="1"/>
</dbReference>
<reference evidence="3" key="1">
    <citation type="submission" date="2020-08" db="EMBL/GenBank/DDBJ databases">
        <title>Genome public.</title>
        <authorList>
            <person name="Liu C."/>
            <person name="Sun Q."/>
        </authorList>
    </citation>
    <scope>NUCLEOTIDE SEQUENCE</scope>
    <source>
        <strain evidence="3">NSJ-12</strain>
    </source>
</reference>
<dbReference type="Gene3D" id="3.40.50.720">
    <property type="entry name" value="NAD(P)-binding Rossmann-like Domain"/>
    <property type="match status" value="1"/>
</dbReference>